<dbReference type="GO" id="GO:0005737">
    <property type="term" value="C:cytoplasm"/>
    <property type="evidence" value="ECO:0007669"/>
    <property type="project" value="TreeGrafter"/>
</dbReference>
<comment type="caution">
    <text evidence="3">The sequence shown here is derived from an EMBL/GenBank/DDBJ whole genome shotgun (WGS) entry which is preliminary data.</text>
</comment>
<proteinExistence type="predicted"/>
<dbReference type="InterPro" id="IPR036188">
    <property type="entry name" value="FAD/NAD-bd_sf"/>
</dbReference>
<evidence type="ECO:0000313" key="3">
    <source>
        <dbReference type="EMBL" id="MBB6521940.1"/>
    </source>
</evidence>
<dbReference type="EC" id="1.4.3.-" evidence="3"/>
<evidence type="ECO:0000259" key="2">
    <source>
        <dbReference type="Pfam" id="PF01266"/>
    </source>
</evidence>
<protein>
    <submittedName>
        <fullName evidence="3">Gamma-glutamylputrescine oxidase</fullName>
        <ecNumber evidence="3">1.4.3.-</ecNumber>
    </submittedName>
</protein>
<organism evidence="3 4">
    <name type="scientific">Pseudoteredinibacter isoporae</name>
    <dbReference type="NCBI Taxonomy" id="570281"/>
    <lineage>
        <taxon>Bacteria</taxon>
        <taxon>Pseudomonadati</taxon>
        <taxon>Pseudomonadota</taxon>
        <taxon>Gammaproteobacteria</taxon>
        <taxon>Cellvibrionales</taxon>
        <taxon>Cellvibrionaceae</taxon>
        <taxon>Pseudoteredinibacter</taxon>
    </lineage>
</organism>
<evidence type="ECO:0000313" key="4">
    <source>
        <dbReference type="Proteomes" id="UP000528457"/>
    </source>
</evidence>
<dbReference type="GO" id="GO:0016491">
    <property type="term" value="F:oxidoreductase activity"/>
    <property type="evidence" value="ECO:0007669"/>
    <property type="project" value="UniProtKB-KW"/>
</dbReference>
<keyword evidence="1 3" id="KW-0560">Oxidoreductase</keyword>
<dbReference type="AlphaFoldDB" id="A0A7X0MW89"/>
<gene>
    <name evidence="3" type="ORF">HNR48_002225</name>
</gene>
<reference evidence="3 4" key="1">
    <citation type="submission" date="2020-08" db="EMBL/GenBank/DDBJ databases">
        <title>Genomic Encyclopedia of Type Strains, Phase IV (KMG-IV): sequencing the most valuable type-strain genomes for metagenomic binning, comparative biology and taxonomic classification.</title>
        <authorList>
            <person name="Goeker M."/>
        </authorList>
    </citation>
    <scope>NUCLEOTIDE SEQUENCE [LARGE SCALE GENOMIC DNA]</scope>
    <source>
        <strain evidence="3 4">DSM 22368</strain>
    </source>
</reference>
<dbReference type="Gene3D" id="3.50.50.60">
    <property type="entry name" value="FAD/NAD(P)-binding domain"/>
    <property type="match status" value="1"/>
</dbReference>
<dbReference type="EMBL" id="JACHHT010000002">
    <property type="protein sequence ID" value="MBB6521940.1"/>
    <property type="molecule type" value="Genomic_DNA"/>
</dbReference>
<dbReference type="Pfam" id="PF01266">
    <property type="entry name" value="DAO"/>
    <property type="match status" value="1"/>
</dbReference>
<dbReference type="Gene3D" id="3.30.9.10">
    <property type="entry name" value="D-Amino Acid Oxidase, subunit A, domain 2"/>
    <property type="match status" value="1"/>
</dbReference>
<dbReference type="RefSeq" id="WP_243749482.1">
    <property type="nucleotide sequence ID" value="NZ_JAAONY010000002.1"/>
</dbReference>
<dbReference type="Proteomes" id="UP000528457">
    <property type="component" value="Unassembled WGS sequence"/>
</dbReference>
<name>A0A7X0MW89_9GAMM</name>
<evidence type="ECO:0000256" key="1">
    <source>
        <dbReference type="ARBA" id="ARBA00023002"/>
    </source>
</evidence>
<feature type="domain" description="FAD dependent oxidoreductase" evidence="2">
    <location>
        <begin position="45"/>
        <end position="401"/>
    </location>
</feature>
<sequence length="445" mass="48942">MNAFNKGNAMIQQDAKTLGYEPSYYSATAIGAQEHPRIEGEVEADVCVIGGGYTGLSAALHLAKKGYKVALLEAERVGWGASGRNGGHCGVGQRKDQEELEALVGKERAAEMWQYSLEAVDTVAKLVEEHNIDCDLKKGILHVASKAKHAGWMQDDVALLRDEYDYQDCRYVDKHEVAQLVGSKGFHGGQLDQRSMHLHPLNFALGLARACREAGVQIFEKSRVSHYEGQGNLTIHCEDNGQKIGHVKAKYLVMGCNGYLGSLESKMAGKIMPINNFVLATEPLSEELARELIRDDTAVADTLFVINYWKLSGDNRLIFGGGENYSSKFPADIKHFVRKYMLRIYPQLENTKIDYGWGGTLAITLNRMPHFGRLQPNILFAQGYSGHGVPTAVMGGKLLAEAVSGTAERFDVMADVPTHSFPGGTLLRWPGLVAGMLFYSLMDKL</sequence>
<dbReference type="PANTHER" id="PTHR13847:SF281">
    <property type="entry name" value="FAD DEPENDENT OXIDOREDUCTASE DOMAIN-CONTAINING PROTEIN"/>
    <property type="match status" value="1"/>
</dbReference>
<accession>A0A7X0MW89</accession>
<dbReference type="PANTHER" id="PTHR13847">
    <property type="entry name" value="SARCOSINE DEHYDROGENASE-RELATED"/>
    <property type="match status" value="1"/>
</dbReference>
<dbReference type="SUPFAM" id="SSF51905">
    <property type="entry name" value="FAD/NAD(P)-binding domain"/>
    <property type="match status" value="1"/>
</dbReference>
<dbReference type="FunCoup" id="A0A7X0MW89">
    <property type="interactions" value="294"/>
</dbReference>
<keyword evidence="4" id="KW-1185">Reference proteome</keyword>
<dbReference type="InParanoid" id="A0A7X0MW89"/>
<dbReference type="InterPro" id="IPR006076">
    <property type="entry name" value="FAD-dep_OxRdtase"/>
</dbReference>